<gene>
    <name evidence="6" type="ORF">EJ05DRAFT_446134</name>
</gene>
<dbReference type="GO" id="GO:0005730">
    <property type="term" value="C:nucleolus"/>
    <property type="evidence" value="ECO:0007669"/>
    <property type="project" value="UniProtKB-SubCell"/>
</dbReference>
<comment type="similarity">
    <text evidence="2">Belongs to the RRP17 family.</text>
</comment>
<sequence length="218" mass="25648">MGPVPKRHKKLHFRSVDEVSFDFAAREDYLTGFHKRKQARIKHAQELAIEKERLEKIAERAKLRKQRKEDLEKHVDEVNTALRKVNGDPSDEYESGDSQNEDRDWNGFGDDVPMSREDEYIDEDKYITVQVEAVNITRDGMFNVDIEPGDQHDDRISTTAKHEVGEDLKKRVWTKDKPTKEKAKKAKPKFRYESKAERKITRHKERSKSRSQAKARRS</sequence>
<keyword evidence="4" id="KW-0539">Nucleus</keyword>
<feature type="compositionally biased region" description="Basic and acidic residues" evidence="5">
    <location>
        <begin position="149"/>
        <end position="181"/>
    </location>
</feature>
<dbReference type="EMBL" id="ML996593">
    <property type="protein sequence ID" value="KAF2752827.1"/>
    <property type="molecule type" value="Genomic_DNA"/>
</dbReference>
<dbReference type="InterPro" id="IPR019186">
    <property type="entry name" value="Nucleolar_protein_12"/>
</dbReference>
<evidence type="ECO:0000313" key="6">
    <source>
        <dbReference type="EMBL" id="KAF2752827.1"/>
    </source>
</evidence>
<accession>A0A6A6VUA6</accession>
<evidence type="ECO:0000256" key="4">
    <source>
        <dbReference type="ARBA" id="ARBA00023242"/>
    </source>
</evidence>
<name>A0A6A6VUA6_9PEZI</name>
<organism evidence="6 7">
    <name type="scientific">Pseudovirgaria hyperparasitica</name>
    <dbReference type="NCBI Taxonomy" id="470096"/>
    <lineage>
        <taxon>Eukaryota</taxon>
        <taxon>Fungi</taxon>
        <taxon>Dikarya</taxon>
        <taxon>Ascomycota</taxon>
        <taxon>Pezizomycotina</taxon>
        <taxon>Dothideomycetes</taxon>
        <taxon>Dothideomycetes incertae sedis</taxon>
        <taxon>Acrospermales</taxon>
        <taxon>Acrospermaceae</taxon>
        <taxon>Pseudovirgaria</taxon>
    </lineage>
</organism>
<proteinExistence type="inferred from homology"/>
<dbReference type="AlphaFoldDB" id="A0A6A6VUA6"/>
<dbReference type="GeneID" id="54483274"/>
<evidence type="ECO:0000256" key="5">
    <source>
        <dbReference type="SAM" id="MobiDB-lite"/>
    </source>
</evidence>
<feature type="region of interest" description="Disordered" evidence="5">
    <location>
        <begin position="64"/>
        <end position="114"/>
    </location>
</feature>
<evidence type="ECO:0008006" key="8">
    <source>
        <dbReference type="Google" id="ProtNLM"/>
    </source>
</evidence>
<keyword evidence="3" id="KW-0175">Coiled coil</keyword>
<dbReference type="GO" id="GO:0019843">
    <property type="term" value="F:rRNA binding"/>
    <property type="evidence" value="ECO:0007669"/>
    <property type="project" value="TreeGrafter"/>
</dbReference>
<reference evidence="6" key="1">
    <citation type="journal article" date="2020" name="Stud. Mycol.">
        <title>101 Dothideomycetes genomes: a test case for predicting lifestyles and emergence of pathogens.</title>
        <authorList>
            <person name="Haridas S."/>
            <person name="Albert R."/>
            <person name="Binder M."/>
            <person name="Bloem J."/>
            <person name="Labutti K."/>
            <person name="Salamov A."/>
            <person name="Andreopoulos B."/>
            <person name="Baker S."/>
            <person name="Barry K."/>
            <person name="Bills G."/>
            <person name="Bluhm B."/>
            <person name="Cannon C."/>
            <person name="Castanera R."/>
            <person name="Culley D."/>
            <person name="Daum C."/>
            <person name="Ezra D."/>
            <person name="Gonzalez J."/>
            <person name="Henrissat B."/>
            <person name="Kuo A."/>
            <person name="Liang C."/>
            <person name="Lipzen A."/>
            <person name="Lutzoni F."/>
            <person name="Magnuson J."/>
            <person name="Mondo S."/>
            <person name="Nolan M."/>
            <person name="Ohm R."/>
            <person name="Pangilinan J."/>
            <person name="Park H.-J."/>
            <person name="Ramirez L."/>
            <person name="Alfaro M."/>
            <person name="Sun H."/>
            <person name="Tritt A."/>
            <person name="Yoshinaga Y."/>
            <person name="Zwiers L.-H."/>
            <person name="Turgeon B."/>
            <person name="Goodwin S."/>
            <person name="Spatafora J."/>
            <person name="Crous P."/>
            <person name="Grigoriev I."/>
        </authorList>
    </citation>
    <scope>NUCLEOTIDE SEQUENCE</scope>
    <source>
        <strain evidence="6">CBS 121739</strain>
    </source>
</reference>
<dbReference type="RefSeq" id="XP_033595278.1">
    <property type="nucleotide sequence ID" value="XM_033742220.1"/>
</dbReference>
<comment type="subcellular location">
    <subcellularLocation>
        <location evidence="1">Nucleus</location>
        <location evidence="1">Nucleolus</location>
    </subcellularLocation>
</comment>
<keyword evidence="7" id="KW-1185">Reference proteome</keyword>
<dbReference type="Proteomes" id="UP000799437">
    <property type="component" value="Unassembled WGS sequence"/>
</dbReference>
<evidence type="ECO:0000256" key="3">
    <source>
        <dbReference type="ARBA" id="ARBA00023054"/>
    </source>
</evidence>
<dbReference type="Pfam" id="PF09805">
    <property type="entry name" value="Nop25"/>
    <property type="match status" value="1"/>
</dbReference>
<protein>
    <recommendedName>
        <fullName evidence="8">Nucleolar protein 12</fullName>
    </recommendedName>
</protein>
<feature type="region of interest" description="Disordered" evidence="5">
    <location>
        <begin position="146"/>
        <end position="218"/>
    </location>
</feature>
<feature type="compositionally biased region" description="Basic and acidic residues" evidence="5">
    <location>
        <begin position="190"/>
        <end position="199"/>
    </location>
</feature>
<dbReference type="OrthoDB" id="551633at2759"/>
<feature type="compositionally biased region" description="Basic residues" evidence="5">
    <location>
        <begin position="200"/>
        <end position="218"/>
    </location>
</feature>
<evidence type="ECO:0000256" key="2">
    <source>
        <dbReference type="ARBA" id="ARBA00007175"/>
    </source>
</evidence>
<evidence type="ECO:0000313" key="7">
    <source>
        <dbReference type="Proteomes" id="UP000799437"/>
    </source>
</evidence>
<feature type="compositionally biased region" description="Basic and acidic residues" evidence="5">
    <location>
        <begin position="64"/>
        <end position="77"/>
    </location>
</feature>
<dbReference type="PANTHER" id="PTHR14577">
    <property type="entry name" value="NUCLEOLAR PROTEIN 12"/>
    <property type="match status" value="1"/>
</dbReference>
<evidence type="ECO:0000256" key="1">
    <source>
        <dbReference type="ARBA" id="ARBA00004604"/>
    </source>
</evidence>
<dbReference type="PANTHER" id="PTHR14577:SF0">
    <property type="entry name" value="NUCLEOLAR PROTEIN 12"/>
    <property type="match status" value="1"/>
</dbReference>